<dbReference type="Pfam" id="PF12796">
    <property type="entry name" value="Ank_2"/>
    <property type="match status" value="1"/>
</dbReference>
<feature type="repeat" description="ANK" evidence="1">
    <location>
        <begin position="331"/>
        <end position="363"/>
    </location>
</feature>
<sequence length="395" mass="42476">MVFQRRLRSMAAAKPVLRGVIFDLDGTLTVPNLDFRLMHARCNVPPHEDLLHAVGQMKDEERRRAEEIIEEMEHEGRRTLQLAPGASELGRWLRGWQLPAAIVTRNTLTTVQHLHEGLWQRLPKFCPAVGREFLPHKPHPAAMELIAKQWGIPLGPELLMVGDSPCNDIAFGKAAGVSTALVDANRAHRDRDATLGADFVVDSLQELPGLLWEHFQLSGPAGAPDAGAKAPPAPRTPAARAAAENAAELLRGMALEDLEAPDELGNTPLIWAADAGAVGAVELLLSAGVAANAKGFLGNTAVSRACRRGHLEVLRTLLQSKDLDLDEPNAKLQSPMHFAAFNQHLQVVQLLLESGASPSSLDRKGRTPAEDTKDPAVAALIRAAQAGDGNPKAQG</sequence>
<organism evidence="2 3">
    <name type="scientific">Effrenium voratum</name>
    <dbReference type="NCBI Taxonomy" id="2562239"/>
    <lineage>
        <taxon>Eukaryota</taxon>
        <taxon>Sar</taxon>
        <taxon>Alveolata</taxon>
        <taxon>Dinophyceae</taxon>
        <taxon>Suessiales</taxon>
        <taxon>Symbiodiniaceae</taxon>
        <taxon>Effrenium</taxon>
    </lineage>
</organism>
<dbReference type="NCBIfam" id="TIGR01549">
    <property type="entry name" value="HAD-SF-IA-v1"/>
    <property type="match status" value="1"/>
</dbReference>
<keyword evidence="1" id="KW-0040">ANK repeat</keyword>
<dbReference type="InterPro" id="IPR036412">
    <property type="entry name" value="HAD-like_sf"/>
</dbReference>
<evidence type="ECO:0000313" key="2">
    <source>
        <dbReference type="EMBL" id="CAJ1377132.1"/>
    </source>
</evidence>
<keyword evidence="3" id="KW-1185">Reference proteome</keyword>
<dbReference type="Gene3D" id="1.25.40.20">
    <property type="entry name" value="Ankyrin repeat-containing domain"/>
    <property type="match status" value="1"/>
</dbReference>
<dbReference type="AlphaFoldDB" id="A0AA36MS43"/>
<dbReference type="InterPro" id="IPR036770">
    <property type="entry name" value="Ankyrin_rpt-contain_sf"/>
</dbReference>
<dbReference type="Gene3D" id="3.40.50.1000">
    <property type="entry name" value="HAD superfamily/HAD-like"/>
    <property type="match status" value="1"/>
</dbReference>
<protein>
    <submittedName>
        <fullName evidence="2">Uncharacterized protein</fullName>
    </submittedName>
</protein>
<dbReference type="Gene3D" id="1.10.260.80">
    <property type="match status" value="1"/>
</dbReference>
<dbReference type="Pfam" id="PF13242">
    <property type="entry name" value="Hydrolase_like"/>
    <property type="match status" value="1"/>
</dbReference>
<dbReference type="EMBL" id="CAUJNA010000446">
    <property type="protein sequence ID" value="CAJ1377132.1"/>
    <property type="molecule type" value="Genomic_DNA"/>
</dbReference>
<dbReference type="InterPro" id="IPR023214">
    <property type="entry name" value="HAD_sf"/>
</dbReference>
<name>A0AA36MS43_9DINO</name>
<evidence type="ECO:0000313" key="3">
    <source>
        <dbReference type="Proteomes" id="UP001178507"/>
    </source>
</evidence>
<dbReference type="InterPro" id="IPR006439">
    <property type="entry name" value="HAD-SF_hydro_IA"/>
</dbReference>
<dbReference type="PANTHER" id="PTHR43885:SF1">
    <property type="entry name" value="SUPERFAMILY HYDROLASE, PUTATIVE (AFU_ORTHOLOGUE AFUA_4G13290)-RELATED"/>
    <property type="match status" value="1"/>
</dbReference>
<proteinExistence type="predicted"/>
<dbReference type="SFLD" id="SFLDS00003">
    <property type="entry name" value="Haloacid_Dehalogenase"/>
    <property type="match status" value="1"/>
</dbReference>
<comment type="caution">
    <text evidence="2">The sequence shown here is derived from an EMBL/GenBank/DDBJ whole genome shotgun (WGS) entry which is preliminary data.</text>
</comment>
<feature type="repeat" description="ANK" evidence="1">
    <location>
        <begin position="264"/>
        <end position="296"/>
    </location>
</feature>
<reference evidence="2" key="1">
    <citation type="submission" date="2023-08" db="EMBL/GenBank/DDBJ databases">
        <authorList>
            <person name="Chen Y."/>
            <person name="Shah S."/>
            <person name="Dougan E. K."/>
            <person name="Thang M."/>
            <person name="Chan C."/>
        </authorList>
    </citation>
    <scope>NUCLEOTIDE SEQUENCE</scope>
</reference>
<dbReference type="InterPro" id="IPR002110">
    <property type="entry name" value="Ankyrin_rpt"/>
</dbReference>
<dbReference type="Proteomes" id="UP001178507">
    <property type="component" value="Unassembled WGS sequence"/>
</dbReference>
<dbReference type="SUPFAM" id="SSF48403">
    <property type="entry name" value="Ankyrin repeat"/>
    <property type="match status" value="1"/>
</dbReference>
<dbReference type="SFLD" id="SFLDG01129">
    <property type="entry name" value="C1.5:_HAD__Beta-PGM__Phosphata"/>
    <property type="match status" value="1"/>
</dbReference>
<gene>
    <name evidence="2" type="ORF">EVOR1521_LOCUS6021</name>
</gene>
<accession>A0AA36MS43</accession>
<evidence type="ECO:0000256" key="1">
    <source>
        <dbReference type="PROSITE-ProRule" id="PRU00023"/>
    </source>
</evidence>
<dbReference type="PANTHER" id="PTHR43885">
    <property type="entry name" value="HALOACID DEHALOGENASE-LIKE HYDROLASE"/>
    <property type="match status" value="1"/>
</dbReference>
<dbReference type="PROSITE" id="PS50297">
    <property type="entry name" value="ANK_REP_REGION"/>
    <property type="match status" value="2"/>
</dbReference>
<dbReference type="PROSITE" id="PS50088">
    <property type="entry name" value="ANK_REPEAT"/>
    <property type="match status" value="2"/>
</dbReference>
<dbReference type="SMART" id="SM00248">
    <property type="entry name" value="ANK"/>
    <property type="match status" value="3"/>
</dbReference>
<dbReference type="SUPFAM" id="SSF56784">
    <property type="entry name" value="HAD-like"/>
    <property type="match status" value="1"/>
</dbReference>